<dbReference type="InterPro" id="IPR003137">
    <property type="entry name" value="PA_domain"/>
</dbReference>
<evidence type="ECO:0000256" key="1">
    <source>
        <dbReference type="ARBA" id="ARBA00001947"/>
    </source>
</evidence>
<dbReference type="Pfam" id="PF18962">
    <property type="entry name" value="Por_Secre_tail"/>
    <property type="match status" value="1"/>
</dbReference>
<dbReference type="Pfam" id="PF02128">
    <property type="entry name" value="Peptidase_M36"/>
    <property type="match status" value="1"/>
</dbReference>
<dbReference type="InterPro" id="IPR026444">
    <property type="entry name" value="Secre_tail"/>
</dbReference>
<keyword evidence="5" id="KW-0645">Protease</keyword>
<dbReference type="PANTHER" id="PTHR33478:SF1">
    <property type="entry name" value="EXTRACELLULAR METALLOPROTEINASE MEP"/>
    <property type="match status" value="1"/>
</dbReference>
<comment type="similarity">
    <text evidence="3">Belongs to the peptidase M36 family.</text>
</comment>
<evidence type="ECO:0000256" key="4">
    <source>
        <dbReference type="ARBA" id="ARBA00022525"/>
    </source>
</evidence>
<evidence type="ECO:0000256" key="2">
    <source>
        <dbReference type="ARBA" id="ARBA00004613"/>
    </source>
</evidence>
<protein>
    <submittedName>
        <fullName evidence="15">T9SS type A sorting domain-containing protein</fullName>
    </submittedName>
</protein>
<dbReference type="SUPFAM" id="SSF52025">
    <property type="entry name" value="PA domain"/>
    <property type="match status" value="1"/>
</dbReference>
<sequence>MKKNYIQNFMVIGLLFFGLLGYSQHALDNSEYGNVIQTYLAQNQAKYKISANDIEDLYVNKEYFSKSTKINHVYVNQRYQGIEIHNAISSVAIKDNAVFYYANNLIGNISQKVNTIMPQINAQRAIENAVTQLNLGSIQGLELISGNDKEFLFTSGNVSQVNIPVKLVYTLTEQNELKLSWDLSINTLDNKHWWSIRVDAISGIILDRNDWTISCDFGDGNHANHTNHASSKNEDISLFKSNAFVADGSQYNVFAFPVEAPSFGGRTLLSSPADDVASPYGWHDTNGTAGAEYTITRGNNVYAYDDIAAANTPGTSPDGTGSLNFDFPLDINQDPSGYLNVSLTNLFYVSNIMHDVWYQYGFDEASGNFQENNYGNGGLGGDSVDAQGQDGGGTDNANFSTPSDGNNPRMQMYLWSAPGGIQNLVNVNNSSVAGPYPAVNPATTPPNNITGIGSTPVTADLMLVNDGSGTPTEGCNPIASVAGKIAVIRRGNCPFVDKIQNAQDAGAVAVIVVNHNNPDNDPAYVPYVNMAGETNPVFTIPSVFMNYDNGEILIAAMQSETLNVTLQGTEAYMIDGSFDNGIVAHEYGHGISNRLTGGSSVNCLSNSEQMGEGWSDWFALMLTMKPGDQPEDPRGIGTYAFGEPTDGLGIRLAPYSTDFSINDYTYIDTNDTNVAVPHGMGFIWATVIWDLTWAYVDKYGFDEDLFNGTGGNNKVMQVVMDGLKLQGCNPGFVAGRNGILAADMALTGGEDQCLIWEVFANRGVGAAASQGFGFSRTDQVEDFALPNFDDENSPYYGDNANCTSLSVEEFNSSSYKVYPNPTNGRLFVKTAKNYGEVTMTLTDINGRQVLSKKVELFNEVEIDVNKLQSGIYILSINGQSFSANHKVIKN</sequence>
<dbReference type="NCBIfam" id="TIGR04183">
    <property type="entry name" value="Por_Secre_tail"/>
    <property type="match status" value="1"/>
</dbReference>
<dbReference type="EMBL" id="VSFC01000062">
    <property type="protein sequence ID" value="TYA52426.1"/>
    <property type="molecule type" value="Genomic_DNA"/>
</dbReference>
<feature type="domain" description="Secretion system C-terminal sorting" evidence="14">
    <location>
        <begin position="817"/>
        <end position="888"/>
    </location>
</feature>
<dbReference type="InterPro" id="IPR027268">
    <property type="entry name" value="Peptidase_M4/M1_CTD_sf"/>
</dbReference>
<dbReference type="InterPro" id="IPR046450">
    <property type="entry name" value="PA_dom_sf"/>
</dbReference>
<keyword evidence="6" id="KW-0479">Metal-binding</keyword>
<evidence type="ECO:0000256" key="10">
    <source>
        <dbReference type="ARBA" id="ARBA00023049"/>
    </source>
</evidence>
<dbReference type="Pfam" id="PF02225">
    <property type="entry name" value="PA"/>
    <property type="match status" value="1"/>
</dbReference>
<dbReference type="NCBIfam" id="NF038113">
    <property type="entry name" value="T9SSA_dep_M36"/>
    <property type="match status" value="1"/>
</dbReference>
<feature type="region of interest" description="Disordered" evidence="12">
    <location>
        <begin position="373"/>
        <end position="405"/>
    </location>
</feature>
<dbReference type="GO" id="GO:0006508">
    <property type="term" value="P:proteolysis"/>
    <property type="evidence" value="ECO:0007669"/>
    <property type="project" value="UniProtKB-KW"/>
</dbReference>
<name>A0A5D0G0F7_9FLAO</name>
<evidence type="ECO:0000256" key="3">
    <source>
        <dbReference type="ARBA" id="ARBA00006006"/>
    </source>
</evidence>
<dbReference type="Proteomes" id="UP000324550">
    <property type="component" value="Unassembled WGS sequence"/>
</dbReference>
<dbReference type="InterPro" id="IPR050371">
    <property type="entry name" value="Fungal_virulence_M36"/>
</dbReference>
<evidence type="ECO:0000259" key="14">
    <source>
        <dbReference type="Pfam" id="PF18962"/>
    </source>
</evidence>
<accession>A0A5D0G0F7</accession>
<proteinExistence type="inferred from homology"/>
<comment type="caution">
    <text evidence="15">The sequence shown here is derived from an EMBL/GenBank/DDBJ whole genome shotgun (WGS) entry which is preliminary data.</text>
</comment>
<dbReference type="Gene3D" id="3.50.30.30">
    <property type="match status" value="1"/>
</dbReference>
<feature type="compositionally biased region" description="Polar residues" evidence="12">
    <location>
        <begin position="395"/>
        <end position="405"/>
    </location>
</feature>
<evidence type="ECO:0000313" key="15">
    <source>
        <dbReference type="EMBL" id="TYA52426.1"/>
    </source>
</evidence>
<comment type="subcellular location">
    <subcellularLocation>
        <location evidence="2">Secreted</location>
    </subcellularLocation>
</comment>
<evidence type="ECO:0000256" key="12">
    <source>
        <dbReference type="SAM" id="MobiDB-lite"/>
    </source>
</evidence>
<keyword evidence="11" id="KW-0865">Zymogen</keyword>
<evidence type="ECO:0000259" key="13">
    <source>
        <dbReference type="Pfam" id="PF02225"/>
    </source>
</evidence>
<dbReference type="OrthoDB" id="5377264at2"/>
<keyword evidence="10" id="KW-0482">Metalloprotease</keyword>
<gene>
    <name evidence="15" type="ORF">FVF61_13895</name>
</gene>
<feature type="domain" description="PA" evidence="13">
    <location>
        <begin position="458"/>
        <end position="553"/>
    </location>
</feature>
<dbReference type="AlphaFoldDB" id="A0A5D0G0F7"/>
<evidence type="ECO:0000256" key="7">
    <source>
        <dbReference type="ARBA" id="ARBA00022729"/>
    </source>
</evidence>
<dbReference type="Gene3D" id="1.10.390.10">
    <property type="entry name" value="Neutral Protease Domain 2"/>
    <property type="match status" value="1"/>
</dbReference>
<dbReference type="PANTHER" id="PTHR33478">
    <property type="entry name" value="EXTRACELLULAR METALLOPROTEINASE MEP"/>
    <property type="match status" value="1"/>
</dbReference>
<dbReference type="GO" id="GO:0008270">
    <property type="term" value="F:zinc ion binding"/>
    <property type="evidence" value="ECO:0007669"/>
    <property type="project" value="InterPro"/>
</dbReference>
<keyword evidence="7" id="KW-0732">Signal</keyword>
<evidence type="ECO:0000256" key="6">
    <source>
        <dbReference type="ARBA" id="ARBA00022723"/>
    </source>
</evidence>
<dbReference type="CDD" id="cd09596">
    <property type="entry name" value="M36"/>
    <property type="match status" value="1"/>
</dbReference>
<evidence type="ECO:0000256" key="11">
    <source>
        <dbReference type="ARBA" id="ARBA00023145"/>
    </source>
</evidence>
<organism evidence="15 16">
    <name type="scientific">Formosa maritima</name>
    <dbReference type="NCBI Taxonomy" id="2592046"/>
    <lineage>
        <taxon>Bacteria</taxon>
        <taxon>Pseudomonadati</taxon>
        <taxon>Bacteroidota</taxon>
        <taxon>Flavobacteriia</taxon>
        <taxon>Flavobacteriales</taxon>
        <taxon>Flavobacteriaceae</taxon>
        <taxon>Formosa</taxon>
    </lineage>
</organism>
<comment type="cofactor">
    <cofactor evidence="1">
        <name>Zn(2+)</name>
        <dbReference type="ChEBI" id="CHEBI:29105"/>
    </cofactor>
</comment>
<keyword evidence="8" id="KW-0378">Hydrolase</keyword>
<keyword evidence="9" id="KW-0862">Zinc</keyword>
<evidence type="ECO:0000256" key="8">
    <source>
        <dbReference type="ARBA" id="ARBA00022801"/>
    </source>
</evidence>
<dbReference type="CDD" id="cd04818">
    <property type="entry name" value="PA_subtilisin_1"/>
    <property type="match status" value="1"/>
</dbReference>
<dbReference type="SUPFAM" id="SSF55486">
    <property type="entry name" value="Metalloproteases ('zincins'), catalytic domain"/>
    <property type="match status" value="1"/>
</dbReference>
<dbReference type="GO" id="GO:0005615">
    <property type="term" value="C:extracellular space"/>
    <property type="evidence" value="ECO:0007669"/>
    <property type="project" value="InterPro"/>
</dbReference>
<dbReference type="InterPro" id="IPR001842">
    <property type="entry name" value="Peptidase_M36"/>
</dbReference>
<dbReference type="Gene3D" id="3.10.170.10">
    <property type="match status" value="1"/>
</dbReference>
<evidence type="ECO:0000256" key="9">
    <source>
        <dbReference type="ARBA" id="ARBA00022833"/>
    </source>
</evidence>
<reference evidence="15 16" key="1">
    <citation type="submission" date="2019-08" db="EMBL/GenBank/DDBJ databases">
        <title>Formosa sediminis sp. nov., isolated from marine sediment.</title>
        <authorList>
            <person name="Cao W.R."/>
        </authorList>
    </citation>
    <scope>NUCLEOTIDE SEQUENCE [LARGE SCALE GENOMIC DNA]</scope>
    <source>
        <strain evidence="15 16">1494</strain>
    </source>
</reference>
<dbReference type="GO" id="GO:0004222">
    <property type="term" value="F:metalloendopeptidase activity"/>
    <property type="evidence" value="ECO:0007669"/>
    <property type="project" value="InterPro"/>
</dbReference>
<evidence type="ECO:0000256" key="5">
    <source>
        <dbReference type="ARBA" id="ARBA00022670"/>
    </source>
</evidence>
<keyword evidence="4" id="KW-0964">Secreted</keyword>
<dbReference type="RefSeq" id="WP_148457430.1">
    <property type="nucleotide sequence ID" value="NZ_VSFC01000062.1"/>
</dbReference>
<evidence type="ECO:0000313" key="16">
    <source>
        <dbReference type="Proteomes" id="UP000324550"/>
    </source>
</evidence>
<keyword evidence="16" id="KW-1185">Reference proteome</keyword>